<dbReference type="SUPFAM" id="SSF53098">
    <property type="entry name" value="Ribonuclease H-like"/>
    <property type="match status" value="1"/>
</dbReference>
<sequence length="963" mass="106703">MPRSQSRVFEDGGEDENWKAQKKCCVYKYIRVGQTLGERFRGNRMLKCVFCGHKFQGNKFVAAHHFRQGKGCPEVTDEALVDIHYNSEYKMSDKFLEWVQRFEELHGAAPAMDPRRDEGCGYDRGGCICGEEEGERGGGQTDGNSRNTEEMRQNTITESFTSKWQMEFKKKWMRFVYSQRLAFNVFRSEPWLDVVRHFRDLPGPVKVLWPSENEIADIETIVHTADDVRADLAEVRAPFYVTGATIMSDGRKSHDARPIVNFLADGSCGVMLVRTMNREGERDQAPDVLARWIKVFDDLSPKWVNAICTDSALTYVAATNMLQGPQQRPEHRRITWLPCAVHVRNKMLLDIGCSGPWSKDIIVRGRAVVRFIKEHGAALHIFRGENTQMGLIYPCETRFASVFTMVERLLAVRSALERTVDGDSWAWSLGTIPFVSWLGGSGGRLDRGGLHMSRVVEWTQDLARQVAEEVCALPTDLAHYIVQRVQARCAHMLEPVHAAAHLLCPSRRDLRYFEGVVSDYDASLVREAETYILSQTRFSVASRDYETACAQLRDFHTRSGTIAWGGRDGDRDAHRCRGDVETDSEGHKDEDEQAGPASATHAADERDEWSNPEDVRRRSGGDDLFFRVDLEEESGGHHGSPLERSRPTSTAPLPAERETDPGSAPSRGAESGIGHRPLGRSGTASSTALPTLTEQLHRQPAGADRLQRLVRGLRQRLEDRSEGGPMPVQVGGGAEVDAAVEGILMGGEGGFSEFGDMGMPPGESVGLPRGESESRGDISVGMQALLGQISFLDPNSFSPAMRGEVMSGAKGDEDRTPPRETFEERLDRLESRQACLMAQRDPRTQELARLAVEDRQRQMGTYTTVSVDVGPAAHTDTPAEVHDTTQREAALAEVSSTGVDVQQRTHESGLAPTEEPRSEPAQPPAVQLRPEETLQEVAGVPLPAGSVEGAVHMSTGLEDIQTG</sequence>
<feature type="compositionally biased region" description="Basic and acidic residues" evidence="1">
    <location>
        <begin position="632"/>
        <end position="646"/>
    </location>
</feature>
<gene>
    <name evidence="3" type="ORF">CBR_g51312</name>
</gene>
<feature type="compositionally biased region" description="Basic and acidic residues" evidence="1">
    <location>
        <begin position="567"/>
        <end position="590"/>
    </location>
</feature>
<dbReference type="PANTHER" id="PTHR32166">
    <property type="entry name" value="OSJNBA0013A04.12 PROTEIN"/>
    <property type="match status" value="1"/>
</dbReference>
<dbReference type="Proteomes" id="UP000265515">
    <property type="component" value="Unassembled WGS sequence"/>
</dbReference>
<evidence type="ECO:0000313" key="3">
    <source>
        <dbReference type="EMBL" id="GBG90806.1"/>
    </source>
</evidence>
<feature type="domain" description="DUF659" evidence="2">
    <location>
        <begin position="225"/>
        <end position="366"/>
    </location>
</feature>
<feature type="region of interest" description="Disordered" evidence="1">
    <location>
        <begin position="894"/>
        <end position="963"/>
    </location>
</feature>
<dbReference type="AlphaFoldDB" id="A0A388M8D9"/>
<evidence type="ECO:0000256" key="1">
    <source>
        <dbReference type="SAM" id="MobiDB-lite"/>
    </source>
</evidence>
<feature type="region of interest" description="Disordered" evidence="1">
    <location>
        <begin position="560"/>
        <end position="620"/>
    </location>
</feature>
<dbReference type="Pfam" id="PF04937">
    <property type="entry name" value="DUF659"/>
    <property type="match status" value="1"/>
</dbReference>
<feature type="region of interest" description="Disordered" evidence="1">
    <location>
        <begin position="133"/>
        <end position="153"/>
    </location>
</feature>
<reference evidence="3 4" key="1">
    <citation type="journal article" date="2018" name="Cell">
        <title>The Chara Genome: Secondary Complexity and Implications for Plant Terrestrialization.</title>
        <authorList>
            <person name="Nishiyama T."/>
            <person name="Sakayama H."/>
            <person name="Vries J.D."/>
            <person name="Buschmann H."/>
            <person name="Saint-Marcoux D."/>
            <person name="Ullrich K.K."/>
            <person name="Haas F.B."/>
            <person name="Vanderstraeten L."/>
            <person name="Becker D."/>
            <person name="Lang D."/>
            <person name="Vosolsobe S."/>
            <person name="Rombauts S."/>
            <person name="Wilhelmsson P.K.I."/>
            <person name="Janitza P."/>
            <person name="Kern R."/>
            <person name="Heyl A."/>
            <person name="Rumpler F."/>
            <person name="Villalobos L.I.A.C."/>
            <person name="Clay J.M."/>
            <person name="Skokan R."/>
            <person name="Toyoda A."/>
            <person name="Suzuki Y."/>
            <person name="Kagoshima H."/>
            <person name="Schijlen E."/>
            <person name="Tajeshwar N."/>
            <person name="Catarino B."/>
            <person name="Hetherington A.J."/>
            <person name="Saltykova A."/>
            <person name="Bonnot C."/>
            <person name="Breuninger H."/>
            <person name="Symeonidi A."/>
            <person name="Radhakrishnan G.V."/>
            <person name="Van Nieuwerburgh F."/>
            <person name="Deforce D."/>
            <person name="Chang C."/>
            <person name="Karol K.G."/>
            <person name="Hedrich R."/>
            <person name="Ulvskov P."/>
            <person name="Glockner G."/>
            <person name="Delwiche C.F."/>
            <person name="Petrasek J."/>
            <person name="Van de Peer Y."/>
            <person name="Friml J."/>
            <person name="Beilby M."/>
            <person name="Dolan L."/>
            <person name="Kohara Y."/>
            <person name="Sugano S."/>
            <person name="Fujiyama A."/>
            <person name="Delaux P.-M."/>
            <person name="Quint M."/>
            <person name="TheiBen G."/>
            <person name="Hagemann M."/>
            <person name="Harholt J."/>
            <person name="Dunand C."/>
            <person name="Zachgo S."/>
            <person name="Langdale J."/>
            <person name="Maumus F."/>
            <person name="Straeten D.V.D."/>
            <person name="Gould S.B."/>
            <person name="Rensing S.A."/>
        </authorList>
    </citation>
    <scope>NUCLEOTIDE SEQUENCE [LARGE SCALE GENOMIC DNA]</scope>
    <source>
        <strain evidence="3 4">S276</strain>
    </source>
</reference>
<accession>A0A388M8D9</accession>
<comment type="caution">
    <text evidence="3">The sequence shown here is derived from an EMBL/GenBank/DDBJ whole genome shotgun (WGS) entry which is preliminary data.</text>
</comment>
<organism evidence="3 4">
    <name type="scientific">Chara braunii</name>
    <name type="common">Braun's stonewort</name>
    <dbReference type="NCBI Taxonomy" id="69332"/>
    <lineage>
        <taxon>Eukaryota</taxon>
        <taxon>Viridiplantae</taxon>
        <taxon>Streptophyta</taxon>
        <taxon>Charophyceae</taxon>
        <taxon>Charales</taxon>
        <taxon>Characeae</taxon>
        <taxon>Chara</taxon>
    </lineage>
</organism>
<proteinExistence type="predicted"/>
<dbReference type="Gramene" id="GBG90806">
    <property type="protein sequence ID" value="GBG90806"/>
    <property type="gene ID" value="CBR_g51312"/>
</dbReference>
<feature type="region of interest" description="Disordered" evidence="1">
    <location>
        <begin position="632"/>
        <end position="686"/>
    </location>
</feature>
<evidence type="ECO:0000313" key="4">
    <source>
        <dbReference type="Proteomes" id="UP000265515"/>
    </source>
</evidence>
<evidence type="ECO:0000259" key="2">
    <source>
        <dbReference type="Pfam" id="PF04937"/>
    </source>
</evidence>
<dbReference type="PANTHER" id="PTHR32166:SF123">
    <property type="entry name" value="BED-TYPE DOMAIN-CONTAINING PROTEIN"/>
    <property type="match status" value="1"/>
</dbReference>
<dbReference type="EMBL" id="BFEA01000843">
    <property type="protein sequence ID" value="GBG90806.1"/>
    <property type="molecule type" value="Genomic_DNA"/>
</dbReference>
<keyword evidence="4" id="KW-1185">Reference proteome</keyword>
<dbReference type="InterPro" id="IPR007021">
    <property type="entry name" value="DUF659"/>
</dbReference>
<dbReference type="InterPro" id="IPR012337">
    <property type="entry name" value="RNaseH-like_sf"/>
</dbReference>
<dbReference type="STRING" id="69332.A0A388M8D9"/>
<protein>
    <recommendedName>
        <fullName evidence="2">DUF659 domain-containing protein</fullName>
    </recommendedName>
</protein>
<name>A0A388M8D9_CHABU</name>